<dbReference type="SUPFAM" id="SSF47473">
    <property type="entry name" value="EF-hand"/>
    <property type="match status" value="2"/>
</dbReference>
<dbReference type="GO" id="GO:0005509">
    <property type="term" value="F:calcium ion binding"/>
    <property type="evidence" value="ECO:0007669"/>
    <property type="project" value="InterPro"/>
</dbReference>
<keyword evidence="6" id="KW-1185">Reference proteome</keyword>
<dbReference type="Proteomes" id="UP001174909">
    <property type="component" value="Unassembled WGS sequence"/>
</dbReference>
<dbReference type="Pfam" id="PF13499">
    <property type="entry name" value="EF-hand_7"/>
    <property type="match status" value="1"/>
</dbReference>
<evidence type="ECO:0000313" key="5">
    <source>
        <dbReference type="EMBL" id="CAI8058027.1"/>
    </source>
</evidence>
<dbReference type="InterPro" id="IPR011992">
    <property type="entry name" value="EF-hand-dom_pair"/>
</dbReference>
<feature type="domain" description="EF-hand" evidence="4">
    <location>
        <begin position="91"/>
        <end position="126"/>
    </location>
</feature>
<accession>A0AA35U3E9</accession>
<feature type="domain" description="EF-hand" evidence="4">
    <location>
        <begin position="62"/>
        <end position="89"/>
    </location>
</feature>
<evidence type="ECO:0000256" key="1">
    <source>
        <dbReference type="ARBA" id="ARBA00022723"/>
    </source>
</evidence>
<keyword evidence="1" id="KW-0479">Metal-binding</keyword>
<keyword evidence="3" id="KW-0106">Calcium</keyword>
<dbReference type="PROSITE" id="PS00018">
    <property type="entry name" value="EF_HAND_1"/>
    <property type="match status" value="4"/>
</dbReference>
<dbReference type="EMBL" id="CASHTH010004488">
    <property type="protein sequence ID" value="CAI8058027.1"/>
    <property type="molecule type" value="Genomic_DNA"/>
</dbReference>
<sequence length="218" mass="25256">MVEWMVRLEKAETLKGLQNQFREADRNSNGYVTLTEFAHTMASIDKDMKVRMDEVLAYSRPIFNGADEDKDGQLSIEEYAAFMHPELHIHMVDVLVESFLEQYDNNDDGHVSFYEFMAIYMPKSADERGKEPNWADNTREMFREFLDTNKNGLLDRSEMRKWVATEVTHRAHSEASMLLSRADKDKDGEVSHSEAVKEFDLIAASKLALHHNVPHQEL</sequence>
<protein>
    <submittedName>
        <fullName evidence="5">Calumenin-B</fullName>
    </submittedName>
</protein>
<proteinExistence type="predicted"/>
<name>A0AA35U3E9_GEOBA</name>
<evidence type="ECO:0000256" key="2">
    <source>
        <dbReference type="ARBA" id="ARBA00022737"/>
    </source>
</evidence>
<dbReference type="AlphaFoldDB" id="A0AA35U3E9"/>
<dbReference type="Gene3D" id="1.10.238.10">
    <property type="entry name" value="EF-hand"/>
    <property type="match status" value="2"/>
</dbReference>
<evidence type="ECO:0000259" key="4">
    <source>
        <dbReference type="PROSITE" id="PS50222"/>
    </source>
</evidence>
<dbReference type="InterPro" id="IPR018247">
    <property type="entry name" value="EF_Hand_1_Ca_BS"/>
</dbReference>
<dbReference type="PROSITE" id="PS50222">
    <property type="entry name" value="EF_HAND_2"/>
    <property type="match status" value="3"/>
</dbReference>
<dbReference type="InterPro" id="IPR002048">
    <property type="entry name" value="EF_hand_dom"/>
</dbReference>
<evidence type="ECO:0000313" key="6">
    <source>
        <dbReference type="Proteomes" id="UP001174909"/>
    </source>
</evidence>
<dbReference type="PANTHER" id="PTHR10827">
    <property type="entry name" value="RETICULOCALBIN"/>
    <property type="match status" value="1"/>
</dbReference>
<dbReference type="SMART" id="SM00054">
    <property type="entry name" value="EFh"/>
    <property type="match status" value="5"/>
</dbReference>
<reference evidence="5" key="1">
    <citation type="submission" date="2023-03" db="EMBL/GenBank/DDBJ databases">
        <authorList>
            <person name="Steffen K."/>
            <person name="Cardenas P."/>
        </authorList>
    </citation>
    <scope>NUCLEOTIDE SEQUENCE</scope>
</reference>
<feature type="domain" description="EF-hand" evidence="4">
    <location>
        <begin position="12"/>
        <end position="47"/>
    </location>
</feature>
<keyword evidence="2" id="KW-0677">Repeat</keyword>
<comment type="caution">
    <text evidence="5">The sequence shown here is derived from an EMBL/GenBank/DDBJ whole genome shotgun (WGS) entry which is preliminary data.</text>
</comment>
<organism evidence="5 6">
    <name type="scientific">Geodia barretti</name>
    <name type="common">Barrett's horny sponge</name>
    <dbReference type="NCBI Taxonomy" id="519541"/>
    <lineage>
        <taxon>Eukaryota</taxon>
        <taxon>Metazoa</taxon>
        <taxon>Porifera</taxon>
        <taxon>Demospongiae</taxon>
        <taxon>Heteroscleromorpha</taxon>
        <taxon>Tetractinellida</taxon>
        <taxon>Astrophorina</taxon>
        <taxon>Geodiidae</taxon>
        <taxon>Geodia</taxon>
    </lineage>
</organism>
<evidence type="ECO:0000256" key="3">
    <source>
        <dbReference type="ARBA" id="ARBA00022837"/>
    </source>
</evidence>
<gene>
    <name evidence="5" type="ORF">GBAR_LOCUS31567</name>
</gene>
<dbReference type="PANTHER" id="PTHR10827:SF98">
    <property type="entry name" value="45 KDA CALCIUM-BINDING PROTEIN"/>
    <property type="match status" value="1"/>
</dbReference>
<dbReference type="GO" id="GO:0005783">
    <property type="term" value="C:endoplasmic reticulum"/>
    <property type="evidence" value="ECO:0007669"/>
    <property type="project" value="TreeGrafter"/>
</dbReference>
<dbReference type="Pfam" id="PF13202">
    <property type="entry name" value="EF-hand_5"/>
    <property type="match status" value="2"/>
</dbReference>